<dbReference type="OrthoDB" id="1123107at2"/>
<dbReference type="SUPFAM" id="SSF52172">
    <property type="entry name" value="CheY-like"/>
    <property type="match status" value="1"/>
</dbReference>
<reference evidence="7" key="1">
    <citation type="submission" date="2018-01" db="EMBL/GenBank/DDBJ databases">
        <authorList>
            <person name="Yu X.-D."/>
        </authorList>
    </citation>
    <scope>NUCLEOTIDE SEQUENCE</scope>
    <source>
        <strain evidence="7">ZX-21</strain>
    </source>
</reference>
<keyword evidence="4" id="KW-0597">Phosphoprotein</keyword>
<keyword evidence="3" id="KW-0804">Transcription</keyword>
<dbReference type="Gene3D" id="3.40.50.2300">
    <property type="match status" value="1"/>
</dbReference>
<dbReference type="AlphaFoldDB" id="A0A2S4HB70"/>
<evidence type="ECO:0000256" key="2">
    <source>
        <dbReference type="ARBA" id="ARBA00023125"/>
    </source>
</evidence>
<protein>
    <submittedName>
        <fullName evidence="7">DNA-binding response regulator</fullName>
    </submittedName>
</protein>
<dbReference type="Proteomes" id="UP000237222">
    <property type="component" value="Unassembled WGS sequence"/>
</dbReference>
<evidence type="ECO:0000259" key="6">
    <source>
        <dbReference type="PROSITE" id="PS50110"/>
    </source>
</evidence>
<dbReference type="GO" id="GO:0006355">
    <property type="term" value="P:regulation of DNA-templated transcription"/>
    <property type="evidence" value="ECO:0007669"/>
    <property type="project" value="InterPro"/>
</dbReference>
<dbReference type="Pfam" id="PF00072">
    <property type="entry name" value="Response_reg"/>
    <property type="match status" value="1"/>
</dbReference>
<dbReference type="InterPro" id="IPR001789">
    <property type="entry name" value="Sig_transdc_resp-reg_receiver"/>
</dbReference>
<feature type="domain" description="Response regulatory" evidence="6">
    <location>
        <begin position="6"/>
        <end position="122"/>
    </location>
</feature>
<dbReference type="InterPro" id="IPR016032">
    <property type="entry name" value="Sig_transdc_resp-reg_C-effctor"/>
</dbReference>
<dbReference type="PANTHER" id="PTHR43214:SF41">
    <property type="entry name" value="NITRATE_NITRITE RESPONSE REGULATOR PROTEIN NARP"/>
    <property type="match status" value="1"/>
</dbReference>
<dbReference type="PROSITE" id="PS50043">
    <property type="entry name" value="HTH_LUXR_2"/>
    <property type="match status" value="1"/>
</dbReference>
<dbReference type="GO" id="GO:0003677">
    <property type="term" value="F:DNA binding"/>
    <property type="evidence" value="ECO:0007669"/>
    <property type="project" value="UniProtKB-KW"/>
</dbReference>
<proteinExistence type="predicted"/>
<dbReference type="SUPFAM" id="SSF46894">
    <property type="entry name" value="C-terminal effector domain of the bipartite response regulators"/>
    <property type="match status" value="1"/>
</dbReference>
<dbReference type="SMART" id="SM00421">
    <property type="entry name" value="HTH_LUXR"/>
    <property type="match status" value="1"/>
</dbReference>
<dbReference type="InterPro" id="IPR011006">
    <property type="entry name" value="CheY-like_superfamily"/>
</dbReference>
<evidence type="ECO:0000256" key="3">
    <source>
        <dbReference type="ARBA" id="ARBA00023163"/>
    </source>
</evidence>
<dbReference type="InterPro" id="IPR000792">
    <property type="entry name" value="Tscrpt_reg_LuxR_C"/>
</dbReference>
<dbReference type="CDD" id="cd06170">
    <property type="entry name" value="LuxR_C_like"/>
    <property type="match status" value="1"/>
</dbReference>
<dbReference type="Gene3D" id="1.10.10.10">
    <property type="entry name" value="Winged helix-like DNA-binding domain superfamily/Winged helix DNA-binding domain"/>
    <property type="match status" value="1"/>
</dbReference>
<evidence type="ECO:0000256" key="1">
    <source>
        <dbReference type="ARBA" id="ARBA00023015"/>
    </source>
</evidence>
<dbReference type="InterPro" id="IPR039420">
    <property type="entry name" value="WalR-like"/>
</dbReference>
<dbReference type="PANTHER" id="PTHR43214">
    <property type="entry name" value="TWO-COMPONENT RESPONSE REGULATOR"/>
    <property type="match status" value="1"/>
</dbReference>
<evidence type="ECO:0000259" key="5">
    <source>
        <dbReference type="PROSITE" id="PS50043"/>
    </source>
</evidence>
<dbReference type="PRINTS" id="PR00038">
    <property type="entry name" value="HTHLUXR"/>
</dbReference>
<comment type="caution">
    <text evidence="7">The sequence shown here is derived from an EMBL/GenBank/DDBJ whole genome shotgun (WGS) entry which is preliminary data.</text>
</comment>
<dbReference type="GO" id="GO:0000160">
    <property type="term" value="P:phosphorelay signal transduction system"/>
    <property type="evidence" value="ECO:0007669"/>
    <property type="project" value="InterPro"/>
</dbReference>
<dbReference type="InterPro" id="IPR036388">
    <property type="entry name" value="WH-like_DNA-bd_sf"/>
</dbReference>
<evidence type="ECO:0000313" key="7">
    <source>
        <dbReference type="EMBL" id="POP51224.1"/>
    </source>
</evidence>
<gene>
    <name evidence="7" type="ORF">C0068_18055</name>
</gene>
<accession>A0A2S4HB70</accession>
<dbReference type="SMART" id="SM00448">
    <property type="entry name" value="REC"/>
    <property type="match status" value="1"/>
</dbReference>
<name>A0A2S4HB70_9GAMM</name>
<evidence type="ECO:0000256" key="4">
    <source>
        <dbReference type="PROSITE-ProRule" id="PRU00169"/>
    </source>
</evidence>
<sequence length="215" mass="23680">MTLYQNILIVEDLADVADWLYRVCADCFEGADIRTANSISSAKSSISDWVPQLALLDIGLPDGSGIDIMEDIFVVNPSCQCVITTIFDDSNHLFDALKAGATGYLLKDETEAVFTTRLKGILEGQPPLSPSIARRMLSFFQPQKIAPETDITPREKEVLTLIAHGYSVRGTAESLSLSHHTVASYVKDIYRKLQINSRAEATLKAMELGLISRNE</sequence>
<keyword evidence="1" id="KW-0805">Transcription regulation</keyword>
<feature type="domain" description="HTH luxR-type" evidence="5">
    <location>
        <begin position="144"/>
        <end position="209"/>
    </location>
</feature>
<dbReference type="PROSITE" id="PS50110">
    <property type="entry name" value="RESPONSE_REGULATORY"/>
    <property type="match status" value="1"/>
</dbReference>
<dbReference type="RefSeq" id="WP_103685870.1">
    <property type="nucleotide sequence ID" value="NZ_PQGG01000042.1"/>
</dbReference>
<evidence type="ECO:0000313" key="8">
    <source>
        <dbReference type="Proteomes" id="UP000237222"/>
    </source>
</evidence>
<keyword evidence="2 7" id="KW-0238">DNA-binding</keyword>
<dbReference type="EMBL" id="PQGG01000042">
    <property type="protein sequence ID" value="POP51224.1"/>
    <property type="molecule type" value="Genomic_DNA"/>
</dbReference>
<dbReference type="Pfam" id="PF00196">
    <property type="entry name" value="GerE"/>
    <property type="match status" value="1"/>
</dbReference>
<organism evidence="7 8">
    <name type="scientific">Zhongshania marina</name>
    <dbReference type="NCBI Taxonomy" id="2304603"/>
    <lineage>
        <taxon>Bacteria</taxon>
        <taxon>Pseudomonadati</taxon>
        <taxon>Pseudomonadota</taxon>
        <taxon>Gammaproteobacteria</taxon>
        <taxon>Cellvibrionales</taxon>
        <taxon>Spongiibacteraceae</taxon>
        <taxon>Zhongshania</taxon>
    </lineage>
</organism>
<feature type="modified residue" description="4-aspartylphosphate" evidence="4">
    <location>
        <position position="57"/>
    </location>
</feature>